<keyword evidence="6 9" id="KW-0143">Chaperone</keyword>
<evidence type="ECO:0000256" key="4">
    <source>
        <dbReference type="ARBA" id="ARBA00016902"/>
    </source>
</evidence>
<dbReference type="EC" id="5.2.1.8" evidence="3 9"/>
<evidence type="ECO:0000256" key="7">
    <source>
        <dbReference type="ARBA" id="ARBA00023235"/>
    </source>
</evidence>
<evidence type="ECO:0000256" key="8">
    <source>
        <dbReference type="ARBA" id="ARBA00029986"/>
    </source>
</evidence>
<keyword evidence="13" id="KW-1185">Reference proteome</keyword>
<comment type="function">
    <text evidence="9">Involved in protein export. Acts as a chaperone by maintaining the newly synthesized protein in an open conformation. Functions as a peptidyl-prolyl cis-trans isomerase.</text>
</comment>
<dbReference type="RefSeq" id="WP_166031782.1">
    <property type="nucleotide sequence ID" value="NZ_CP048877.1"/>
</dbReference>
<dbReference type="Gene3D" id="3.10.50.40">
    <property type="match status" value="1"/>
</dbReference>
<dbReference type="GO" id="GO:0043022">
    <property type="term" value="F:ribosome binding"/>
    <property type="evidence" value="ECO:0007669"/>
    <property type="project" value="TreeGrafter"/>
</dbReference>
<keyword evidence="5 9" id="KW-0697">Rotamase</keyword>
<comment type="domain">
    <text evidence="9">Consists of 3 domains; the N-terminus binds the ribosome, the middle domain has PPIase activity, while the C-terminus has intrinsic chaperone activity on its own.</text>
</comment>
<keyword evidence="7 9" id="KW-0413">Isomerase</keyword>
<dbReference type="GO" id="GO:0051301">
    <property type="term" value="P:cell division"/>
    <property type="evidence" value="ECO:0007669"/>
    <property type="project" value="UniProtKB-KW"/>
</dbReference>
<evidence type="ECO:0000313" key="13">
    <source>
        <dbReference type="Proteomes" id="UP000502179"/>
    </source>
</evidence>
<evidence type="ECO:0000256" key="6">
    <source>
        <dbReference type="ARBA" id="ARBA00023186"/>
    </source>
</evidence>
<feature type="domain" description="Trigger factor ribosome-binding bacterial" evidence="10">
    <location>
        <begin position="1"/>
        <end position="145"/>
    </location>
</feature>
<dbReference type="InterPro" id="IPR027304">
    <property type="entry name" value="Trigger_fact/SurA_dom_sf"/>
</dbReference>
<evidence type="ECO:0000256" key="3">
    <source>
        <dbReference type="ARBA" id="ARBA00013194"/>
    </source>
</evidence>
<evidence type="ECO:0000256" key="1">
    <source>
        <dbReference type="ARBA" id="ARBA00000971"/>
    </source>
</evidence>
<dbReference type="SUPFAM" id="SSF54534">
    <property type="entry name" value="FKBP-like"/>
    <property type="match status" value="1"/>
</dbReference>
<dbReference type="InterPro" id="IPR005215">
    <property type="entry name" value="Trig_fac"/>
</dbReference>
<dbReference type="EMBL" id="CP048877">
    <property type="protein sequence ID" value="QIJ71563.1"/>
    <property type="molecule type" value="Genomic_DNA"/>
</dbReference>
<dbReference type="HAMAP" id="MF_00303">
    <property type="entry name" value="Trigger_factor_Tig"/>
    <property type="match status" value="1"/>
</dbReference>
<protein>
    <recommendedName>
        <fullName evidence="4 9">Trigger factor</fullName>
        <shortName evidence="9">TF</shortName>
        <ecNumber evidence="3 9">5.2.1.8</ecNumber>
    </recommendedName>
    <alternativeName>
        <fullName evidence="8 9">PPIase</fullName>
    </alternativeName>
</protein>
<dbReference type="PIRSF" id="PIRSF003095">
    <property type="entry name" value="Trigger_factor"/>
    <property type="match status" value="1"/>
</dbReference>
<proteinExistence type="inferred from homology"/>
<dbReference type="Gene3D" id="1.10.3120.10">
    <property type="entry name" value="Trigger factor, C-terminal domain"/>
    <property type="match status" value="1"/>
</dbReference>
<dbReference type="InterPro" id="IPR046357">
    <property type="entry name" value="PPIase_dom_sf"/>
</dbReference>
<organism evidence="12 13">
    <name type="scientific">Thermosulfuriphilus ammonigenes</name>
    <dbReference type="NCBI Taxonomy" id="1936021"/>
    <lineage>
        <taxon>Bacteria</taxon>
        <taxon>Pseudomonadati</taxon>
        <taxon>Thermodesulfobacteriota</taxon>
        <taxon>Thermodesulfobacteria</taxon>
        <taxon>Thermodesulfobacteriales</taxon>
        <taxon>Thermodesulfobacteriaceae</taxon>
        <taxon>Thermosulfuriphilus</taxon>
    </lineage>
</organism>
<gene>
    <name evidence="9 12" type="primary">tig</name>
    <name evidence="12" type="ORF">G4V39_04390</name>
</gene>
<dbReference type="InterPro" id="IPR036611">
    <property type="entry name" value="Trigger_fac_ribosome-bd_sf"/>
</dbReference>
<dbReference type="AlphaFoldDB" id="A0A6G7PVW6"/>
<dbReference type="SUPFAM" id="SSF109998">
    <property type="entry name" value="Triger factor/SurA peptide-binding domain-like"/>
    <property type="match status" value="1"/>
</dbReference>
<dbReference type="NCBIfam" id="TIGR00115">
    <property type="entry name" value="tig"/>
    <property type="match status" value="1"/>
</dbReference>
<comment type="similarity">
    <text evidence="2 9">Belongs to the FKBP-type PPIase family. Tig subfamily.</text>
</comment>
<dbReference type="Proteomes" id="UP000502179">
    <property type="component" value="Chromosome"/>
</dbReference>
<dbReference type="SUPFAM" id="SSF102735">
    <property type="entry name" value="Trigger factor ribosome-binding domain"/>
    <property type="match status" value="1"/>
</dbReference>
<name>A0A6G7PVW6_9BACT</name>
<dbReference type="GO" id="GO:0051083">
    <property type="term" value="P:'de novo' cotranslational protein folding"/>
    <property type="evidence" value="ECO:0007669"/>
    <property type="project" value="TreeGrafter"/>
</dbReference>
<sequence length="439" mass="50343">MKVSVEDLSSVQKRLEVELPPETVAKELNRAYSRLRKEVKLKGFRKGHAPKELLKRLFRDQVEEEVTERLISETLPQAISQSKLVPVVRPQVSSYESLRENESFSYSVIVDVRPEFDLPDYEGLEVEAMDTEVSEEEVENQLQALQYTFANFKEAPEGHKLEKGNVVIVSVDILEDGEPLPGMSTDSLYIDLGTGEFNLTVEEALFGHQKGETVEVEVTHPEDALNEALAGKTVVYRVQIKEVYVRELPPLDDSFVERLQAGFKDLEELKERIRQRLKKEKERRAEEYLKEQILEQLRAKVDFEVPERFVEYKIEQMVEQMAQNLQEQGQSFEEAGISVERLRQRLRPLAEQQAKEELILEKIAEKENIGVDGPELEARVEQMVRALGARGEELRGVLATSLVPKLIAEKTLRILLEKAKIKQKDDTETSKDQTQTQEG</sequence>
<dbReference type="GO" id="GO:0015031">
    <property type="term" value="P:protein transport"/>
    <property type="evidence" value="ECO:0007669"/>
    <property type="project" value="UniProtKB-UniRule"/>
</dbReference>
<feature type="domain" description="Trigger factor C-terminal" evidence="11">
    <location>
        <begin position="266"/>
        <end position="399"/>
    </location>
</feature>
<dbReference type="InterPro" id="IPR008880">
    <property type="entry name" value="Trigger_fac_C"/>
</dbReference>
<comment type="catalytic activity">
    <reaction evidence="1 9">
        <text>[protein]-peptidylproline (omega=180) = [protein]-peptidylproline (omega=0)</text>
        <dbReference type="Rhea" id="RHEA:16237"/>
        <dbReference type="Rhea" id="RHEA-COMP:10747"/>
        <dbReference type="Rhea" id="RHEA-COMP:10748"/>
        <dbReference type="ChEBI" id="CHEBI:83833"/>
        <dbReference type="ChEBI" id="CHEBI:83834"/>
        <dbReference type="EC" id="5.2.1.8"/>
    </reaction>
</comment>
<dbReference type="GO" id="GO:0044183">
    <property type="term" value="F:protein folding chaperone"/>
    <property type="evidence" value="ECO:0007669"/>
    <property type="project" value="TreeGrafter"/>
</dbReference>
<keyword evidence="9" id="KW-0131">Cell cycle</keyword>
<dbReference type="InterPro" id="IPR008881">
    <property type="entry name" value="Trigger_fac_ribosome-bd_bac"/>
</dbReference>
<dbReference type="KEGG" id="tav:G4V39_04390"/>
<keyword evidence="9" id="KW-0963">Cytoplasm</keyword>
<dbReference type="Gene3D" id="3.30.70.1050">
    <property type="entry name" value="Trigger factor ribosome-binding domain"/>
    <property type="match status" value="1"/>
</dbReference>
<evidence type="ECO:0000256" key="2">
    <source>
        <dbReference type="ARBA" id="ARBA00005464"/>
    </source>
</evidence>
<evidence type="ECO:0000313" key="12">
    <source>
        <dbReference type="EMBL" id="QIJ71563.1"/>
    </source>
</evidence>
<evidence type="ECO:0000259" key="11">
    <source>
        <dbReference type="Pfam" id="PF05698"/>
    </source>
</evidence>
<dbReference type="GO" id="GO:0043335">
    <property type="term" value="P:protein unfolding"/>
    <property type="evidence" value="ECO:0007669"/>
    <property type="project" value="TreeGrafter"/>
</dbReference>
<dbReference type="Pfam" id="PF05697">
    <property type="entry name" value="Trigger_N"/>
    <property type="match status" value="1"/>
</dbReference>
<dbReference type="InterPro" id="IPR037041">
    <property type="entry name" value="Trigger_fac_C_sf"/>
</dbReference>
<dbReference type="PANTHER" id="PTHR30560">
    <property type="entry name" value="TRIGGER FACTOR CHAPERONE AND PEPTIDYL-PROLYL CIS/TRANS ISOMERASE"/>
    <property type="match status" value="1"/>
</dbReference>
<dbReference type="GO" id="GO:0003755">
    <property type="term" value="F:peptidyl-prolyl cis-trans isomerase activity"/>
    <property type="evidence" value="ECO:0007669"/>
    <property type="project" value="UniProtKB-UniRule"/>
</dbReference>
<keyword evidence="9" id="KW-0132">Cell division</keyword>
<accession>A0A6G7PVW6</accession>
<evidence type="ECO:0000259" key="10">
    <source>
        <dbReference type="Pfam" id="PF05697"/>
    </source>
</evidence>
<evidence type="ECO:0000256" key="5">
    <source>
        <dbReference type="ARBA" id="ARBA00023110"/>
    </source>
</evidence>
<evidence type="ECO:0000256" key="9">
    <source>
        <dbReference type="HAMAP-Rule" id="MF_00303"/>
    </source>
</evidence>
<comment type="subcellular location">
    <subcellularLocation>
        <location evidence="9">Cytoplasm</location>
    </subcellularLocation>
    <text evidence="9">About half TF is bound to the ribosome near the polypeptide exit tunnel while the other half is free in the cytoplasm.</text>
</comment>
<dbReference type="GO" id="GO:0005737">
    <property type="term" value="C:cytoplasm"/>
    <property type="evidence" value="ECO:0007669"/>
    <property type="project" value="UniProtKB-SubCell"/>
</dbReference>
<dbReference type="PANTHER" id="PTHR30560:SF3">
    <property type="entry name" value="TRIGGER FACTOR-LIKE PROTEIN TIG, CHLOROPLASTIC"/>
    <property type="match status" value="1"/>
</dbReference>
<reference evidence="12 13" key="1">
    <citation type="submission" date="2020-02" db="EMBL/GenBank/DDBJ databases">
        <title>Genome analysis of Thermosulfuriphilus ammonigenes ST65T, an anaerobic thermophilic chemolithoautotrophic bacterium isolated from a deep-sea hydrothermal vent.</title>
        <authorList>
            <person name="Slobodkina G."/>
            <person name="Allioux M."/>
            <person name="Merkel A."/>
            <person name="Alain K."/>
            <person name="Jebbar M."/>
            <person name="Slobodkin A."/>
        </authorList>
    </citation>
    <scope>NUCLEOTIDE SEQUENCE [LARGE SCALE GENOMIC DNA]</scope>
    <source>
        <strain evidence="12 13">ST65</strain>
    </source>
</reference>
<dbReference type="Pfam" id="PF05698">
    <property type="entry name" value="Trigger_C"/>
    <property type="match status" value="1"/>
</dbReference>